<gene>
    <name evidence="1" type="ORF">I4F81_000432</name>
</gene>
<sequence>MALSLPLPLKTAGTPRPRSPTPPHHRHRLTTTATAAVAAVAAVVVAALARPTAAHSFLTYPPPISNDKVCRVGGPPYFSKNCGGPCPWEHLLANPPVTTTARGASLHVRYSRNNHDGGFVRWSLVPLWAASSKLYHARAAFHYGCWSAGEFRCKPGSAEFRRDCAEDRRGTAYRGSLRVPPHLPDGEYVLGFVWYGGYVGDHHSEFGDYYDCARVRVRGGVRQEWSHTPTWAAGPGEFSDSCRASVNRVGTCWREPCKGFQGGRLKPEEFSNGRSPPPVLASLFRPGFNVAGLRPVAPIPQNRGAARAPPFNPFASVTVGAPLRLNGISLLHPPSAREVWRLLPTWPPPLRLPVGGGGVSLSASVSGDIRAVEWYVWGRQVRVERAHPYTIAGDKRGRVFVWRGGGRWGGEGPVTVRVRLVGITGRVLERTWHLRFYR</sequence>
<comment type="caution">
    <text evidence="1">The sequence shown here is derived from an EMBL/GenBank/DDBJ whole genome shotgun (WGS) entry which is preliminary data.</text>
</comment>
<dbReference type="Proteomes" id="UP000798662">
    <property type="component" value="Chromosome 1"/>
</dbReference>
<proteinExistence type="predicted"/>
<protein>
    <submittedName>
        <fullName evidence="1">Uncharacterized protein</fullName>
    </submittedName>
</protein>
<dbReference type="EMBL" id="CM020618">
    <property type="protein sequence ID" value="KAK1857818.1"/>
    <property type="molecule type" value="Genomic_DNA"/>
</dbReference>
<evidence type="ECO:0000313" key="2">
    <source>
        <dbReference type="Proteomes" id="UP000798662"/>
    </source>
</evidence>
<accession>A0ACC3BJN2</accession>
<evidence type="ECO:0000313" key="1">
    <source>
        <dbReference type="EMBL" id="KAK1857818.1"/>
    </source>
</evidence>
<organism evidence="1 2">
    <name type="scientific">Pyropia yezoensis</name>
    <name type="common">Susabi-nori</name>
    <name type="synonym">Porphyra yezoensis</name>
    <dbReference type="NCBI Taxonomy" id="2788"/>
    <lineage>
        <taxon>Eukaryota</taxon>
        <taxon>Rhodophyta</taxon>
        <taxon>Bangiophyceae</taxon>
        <taxon>Bangiales</taxon>
        <taxon>Bangiaceae</taxon>
        <taxon>Pyropia</taxon>
    </lineage>
</organism>
<keyword evidence="2" id="KW-1185">Reference proteome</keyword>
<name>A0ACC3BJN2_PYRYE</name>
<reference evidence="1" key="1">
    <citation type="submission" date="2019-11" db="EMBL/GenBank/DDBJ databases">
        <title>Nori genome reveals adaptations in red seaweeds to the harsh intertidal environment.</title>
        <authorList>
            <person name="Wang D."/>
            <person name="Mao Y."/>
        </authorList>
    </citation>
    <scope>NUCLEOTIDE SEQUENCE</scope>
    <source>
        <tissue evidence="1">Gametophyte</tissue>
    </source>
</reference>